<comment type="catalytic activity">
    <reaction evidence="7">
        <text>L-glutamyl-tRNA(Gln) + L-glutamine + ATP + H2O = L-glutaminyl-tRNA(Gln) + L-glutamate + ADP + phosphate + H(+)</text>
        <dbReference type="Rhea" id="RHEA:17521"/>
        <dbReference type="Rhea" id="RHEA-COMP:9681"/>
        <dbReference type="Rhea" id="RHEA-COMP:9684"/>
        <dbReference type="ChEBI" id="CHEBI:15377"/>
        <dbReference type="ChEBI" id="CHEBI:15378"/>
        <dbReference type="ChEBI" id="CHEBI:29985"/>
        <dbReference type="ChEBI" id="CHEBI:30616"/>
        <dbReference type="ChEBI" id="CHEBI:43474"/>
        <dbReference type="ChEBI" id="CHEBI:58359"/>
        <dbReference type="ChEBI" id="CHEBI:78520"/>
        <dbReference type="ChEBI" id="CHEBI:78521"/>
        <dbReference type="ChEBI" id="CHEBI:456216"/>
        <dbReference type="EC" id="6.3.5.7"/>
    </reaction>
</comment>
<dbReference type="GO" id="GO:0006412">
    <property type="term" value="P:translation"/>
    <property type="evidence" value="ECO:0007669"/>
    <property type="project" value="UniProtKB-UniRule"/>
</dbReference>
<dbReference type="Proteomes" id="UP000198984">
    <property type="component" value="Unassembled WGS sequence"/>
</dbReference>
<feature type="active site" description="Charge relay system" evidence="7">
    <location>
        <position position="77"/>
    </location>
</feature>
<dbReference type="GO" id="GO:0050567">
    <property type="term" value="F:glutaminyl-tRNA synthase (glutamine-hydrolyzing) activity"/>
    <property type="evidence" value="ECO:0007669"/>
    <property type="project" value="UniProtKB-UniRule"/>
</dbReference>
<protein>
    <recommendedName>
        <fullName evidence="2 7">Glutamyl-tRNA(Gln) amidotransferase subunit A</fullName>
        <shortName evidence="7">Glu-ADT subunit A</shortName>
        <ecNumber evidence="7">6.3.5.7</ecNumber>
    </recommendedName>
</protein>
<dbReference type="Pfam" id="PF01425">
    <property type="entry name" value="Amidase"/>
    <property type="match status" value="1"/>
</dbReference>
<dbReference type="InterPro" id="IPR004412">
    <property type="entry name" value="GatA"/>
</dbReference>
<keyword evidence="4 7" id="KW-0547">Nucleotide-binding</keyword>
<accession>A0A1H8HM72</accession>
<dbReference type="HAMAP" id="MF_00120">
    <property type="entry name" value="GatA"/>
    <property type="match status" value="1"/>
</dbReference>
<keyword evidence="9" id="KW-0808">Transferase</keyword>
<dbReference type="GO" id="GO:0030956">
    <property type="term" value="C:glutamyl-tRNA(Gln) amidotransferase complex"/>
    <property type="evidence" value="ECO:0007669"/>
    <property type="project" value="InterPro"/>
</dbReference>
<evidence type="ECO:0000256" key="2">
    <source>
        <dbReference type="ARBA" id="ARBA00014428"/>
    </source>
</evidence>
<organism evidence="9 10">
    <name type="scientific">Chitinophaga rupis</name>
    <dbReference type="NCBI Taxonomy" id="573321"/>
    <lineage>
        <taxon>Bacteria</taxon>
        <taxon>Pseudomonadati</taxon>
        <taxon>Bacteroidota</taxon>
        <taxon>Chitinophagia</taxon>
        <taxon>Chitinophagales</taxon>
        <taxon>Chitinophagaceae</taxon>
        <taxon>Chitinophaga</taxon>
    </lineage>
</organism>
<dbReference type="AlphaFoldDB" id="A0A1H8HM72"/>
<evidence type="ECO:0000313" key="10">
    <source>
        <dbReference type="Proteomes" id="UP000198984"/>
    </source>
</evidence>
<name>A0A1H8HM72_9BACT</name>
<dbReference type="PANTHER" id="PTHR11895">
    <property type="entry name" value="TRANSAMIDASE"/>
    <property type="match status" value="1"/>
</dbReference>
<evidence type="ECO:0000259" key="8">
    <source>
        <dbReference type="Pfam" id="PF01425"/>
    </source>
</evidence>
<comment type="similarity">
    <text evidence="7">Belongs to the amidase family. GatA subfamily.</text>
</comment>
<dbReference type="EMBL" id="FOBB01000011">
    <property type="protein sequence ID" value="SEN57291.1"/>
    <property type="molecule type" value="Genomic_DNA"/>
</dbReference>
<dbReference type="Gene3D" id="3.90.1300.10">
    <property type="entry name" value="Amidase signature (AS) domain"/>
    <property type="match status" value="1"/>
</dbReference>
<evidence type="ECO:0000256" key="6">
    <source>
        <dbReference type="ARBA" id="ARBA00022917"/>
    </source>
</evidence>
<gene>
    <name evidence="7" type="primary">gatA</name>
    <name evidence="9" type="ORF">SAMN04488505_111106</name>
</gene>
<proteinExistence type="inferred from homology"/>
<evidence type="ECO:0000256" key="4">
    <source>
        <dbReference type="ARBA" id="ARBA00022741"/>
    </source>
</evidence>
<dbReference type="PANTHER" id="PTHR11895:SF151">
    <property type="entry name" value="GLUTAMYL-TRNA(GLN) AMIDOTRANSFERASE SUBUNIT A"/>
    <property type="match status" value="1"/>
</dbReference>
<evidence type="ECO:0000256" key="5">
    <source>
        <dbReference type="ARBA" id="ARBA00022840"/>
    </source>
</evidence>
<feature type="active site" description="Acyl-ester intermediate" evidence="7">
    <location>
        <position position="176"/>
    </location>
</feature>
<evidence type="ECO:0000256" key="1">
    <source>
        <dbReference type="ARBA" id="ARBA00011123"/>
    </source>
</evidence>
<dbReference type="SUPFAM" id="SSF75304">
    <property type="entry name" value="Amidase signature (AS) enzymes"/>
    <property type="match status" value="1"/>
</dbReference>
<dbReference type="RefSeq" id="WP_089920186.1">
    <property type="nucleotide sequence ID" value="NZ_FOBB01000011.1"/>
</dbReference>
<sequence length="484" mass="52580">MSEFSSISSFHKALYAGSTTCTEVVRYYLQRIAQSSHLNAFLEVYEKEALEKAAELDARIRKGEPVGPLAGVVVGNKDVICYKGHKVSAASRILEGFTSLYSATAIERLLAADAIIIGSLNCDEFAMGSTNENSSYGPVLNALDNSRVPGGSSGGSAVAVQAGLCQVSLGSDTGGSVRQPADFCGIVGLKPTYGRISRYGLIAYASSFDQIGIFGRNIADVASVLQVIAGPDEYDSTVAQKEIPDYQAALVHNKTYKFAYLKDALHHEGLDAEMREGFSGFFEELEAAGNTVTATDFAYLDYIVPAYYVLTTAEASSNLSRFDGVKYGHRTTQKDLDLTDFYKKSRSEGFGKEVKRRILLGTFVLSAGYYDAYYTKAQQVRRLVVDKLSQILSEYDAILMPTVPSTAFKIGEKTEDPIAMYLADIYTVLANLAGVPAISVPLRRHSNGMPFGVQIITKQFDEASLLNIADHVMQLISVRQVTIV</sequence>
<feature type="domain" description="Amidase" evidence="8">
    <location>
        <begin position="23"/>
        <end position="466"/>
    </location>
</feature>
<dbReference type="STRING" id="573321.SAMN04488505_111106"/>
<keyword evidence="6 7" id="KW-0648">Protein biosynthesis</keyword>
<comment type="subunit">
    <text evidence="1 7">Heterotrimer of A, B and C subunits.</text>
</comment>
<keyword evidence="5 7" id="KW-0067">ATP-binding</keyword>
<dbReference type="InterPro" id="IPR000120">
    <property type="entry name" value="Amidase"/>
</dbReference>
<dbReference type="GO" id="GO:0016740">
    <property type="term" value="F:transferase activity"/>
    <property type="evidence" value="ECO:0007669"/>
    <property type="project" value="UniProtKB-KW"/>
</dbReference>
<evidence type="ECO:0000256" key="7">
    <source>
        <dbReference type="HAMAP-Rule" id="MF_00120"/>
    </source>
</evidence>
<evidence type="ECO:0000313" key="9">
    <source>
        <dbReference type="EMBL" id="SEN57291.1"/>
    </source>
</evidence>
<evidence type="ECO:0000256" key="3">
    <source>
        <dbReference type="ARBA" id="ARBA00022598"/>
    </source>
</evidence>
<keyword evidence="10" id="KW-1185">Reference proteome</keyword>
<reference evidence="9 10" key="1">
    <citation type="submission" date="2016-10" db="EMBL/GenBank/DDBJ databases">
        <authorList>
            <person name="de Groot N.N."/>
        </authorList>
    </citation>
    <scope>NUCLEOTIDE SEQUENCE [LARGE SCALE GENOMIC DNA]</scope>
    <source>
        <strain evidence="9 10">DSM 21039</strain>
    </source>
</reference>
<dbReference type="OrthoDB" id="9811471at2"/>
<dbReference type="GO" id="GO:0005524">
    <property type="term" value="F:ATP binding"/>
    <property type="evidence" value="ECO:0007669"/>
    <property type="project" value="UniProtKB-KW"/>
</dbReference>
<keyword evidence="3 7" id="KW-0436">Ligase</keyword>
<dbReference type="InterPro" id="IPR036928">
    <property type="entry name" value="AS_sf"/>
</dbReference>
<feature type="active site" description="Charge relay system" evidence="7">
    <location>
        <position position="152"/>
    </location>
</feature>
<dbReference type="NCBIfam" id="TIGR00132">
    <property type="entry name" value="gatA"/>
    <property type="match status" value="1"/>
</dbReference>
<comment type="function">
    <text evidence="7">Allows the formation of correctly charged Gln-tRNA(Gln) through the transamidation of misacylated Glu-tRNA(Gln) in organisms which lack glutaminyl-tRNA synthetase. The reaction takes place in the presence of glutamine and ATP through an activated gamma-phospho-Glu-tRNA(Gln).</text>
</comment>
<dbReference type="EC" id="6.3.5.7" evidence="7"/>
<dbReference type="InterPro" id="IPR023631">
    <property type="entry name" value="Amidase_dom"/>
</dbReference>